<keyword evidence="3" id="KW-1185">Reference proteome</keyword>
<evidence type="ECO:0000313" key="2">
    <source>
        <dbReference type="EMBL" id="TCC95036.1"/>
    </source>
</evidence>
<dbReference type="EMBL" id="SJSM01000010">
    <property type="protein sequence ID" value="TCC95036.1"/>
    <property type="molecule type" value="Genomic_DNA"/>
</dbReference>
<gene>
    <name evidence="2" type="ORF">EZ444_16145</name>
</gene>
<evidence type="ECO:0000313" key="3">
    <source>
        <dbReference type="Proteomes" id="UP000291117"/>
    </source>
</evidence>
<sequence length="254" mass="28452">MIWKVIGQSVIGSSHVHSGKTCEDAVHYKIFTIDKENEGLICFVSDGAGSAKYAAKAAEESVMKGVELAEKMITERTDLNEPNLLALAEQIYDHIYSLAEIEEVPKNEFSCTLLGFVILPDRAGFIQIGDGAIVRSDESGHLSTVWWPHNGEYQNTTTFLIDDFNLPHLKTKVIEESIVEIGIFTDGLQMLALNNETESVHQPFFNSLFPLLRRANQSEHISILNNRLIEYLSSDIINGRTDDDKTLLLATRRK</sequence>
<reference evidence="2 3" key="1">
    <citation type="submission" date="2019-02" db="EMBL/GenBank/DDBJ databases">
        <title>Pedobacter sp. RP-3-8 sp. nov., isolated from Arctic soil.</title>
        <authorList>
            <person name="Dahal R.H."/>
        </authorList>
    </citation>
    <scope>NUCLEOTIDE SEQUENCE [LARGE SCALE GENOMIC DNA]</scope>
    <source>
        <strain evidence="2 3">RP-3-8</strain>
    </source>
</reference>
<proteinExistence type="predicted"/>
<comment type="caution">
    <text evidence="2">The sequence shown here is derived from an EMBL/GenBank/DDBJ whole genome shotgun (WGS) entry which is preliminary data.</text>
</comment>
<dbReference type="SUPFAM" id="SSF81606">
    <property type="entry name" value="PP2C-like"/>
    <property type="match status" value="1"/>
</dbReference>
<organism evidence="2 3">
    <name type="scientific">Pedobacter hiemivivus</name>
    <dbReference type="NCBI Taxonomy" id="2530454"/>
    <lineage>
        <taxon>Bacteria</taxon>
        <taxon>Pseudomonadati</taxon>
        <taxon>Bacteroidota</taxon>
        <taxon>Sphingobacteriia</taxon>
        <taxon>Sphingobacteriales</taxon>
        <taxon>Sphingobacteriaceae</taxon>
        <taxon>Pedobacter</taxon>
    </lineage>
</organism>
<name>A0A4V2MJP1_9SPHI</name>
<protein>
    <submittedName>
        <fullName evidence="2">Protein phosphatase 2C domain-containing protein</fullName>
    </submittedName>
</protein>
<dbReference type="AlphaFoldDB" id="A0A4V2MJP1"/>
<feature type="domain" description="PPM-type phosphatase" evidence="1">
    <location>
        <begin position="11"/>
        <end position="231"/>
    </location>
</feature>
<evidence type="ECO:0000259" key="1">
    <source>
        <dbReference type="Pfam" id="PF13672"/>
    </source>
</evidence>
<dbReference type="InterPro" id="IPR001932">
    <property type="entry name" value="PPM-type_phosphatase-like_dom"/>
</dbReference>
<dbReference type="InterPro" id="IPR036457">
    <property type="entry name" value="PPM-type-like_dom_sf"/>
</dbReference>
<dbReference type="RefSeq" id="WP_131610184.1">
    <property type="nucleotide sequence ID" value="NZ_SJSM01000010.1"/>
</dbReference>
<dbReference type="OrthoDB" id="9805674at2"/>
<dbReference type="Pfam" id="PF13672">
    <property type="entry name" value="PP2C_2"/>
    <property type="match status" value="1"/>
</dbReference>
<dbReference type="Gene3D" id="3.60.40.10">
    <property type="entry name" value="PPM-type phosphatase domain"/>
    <property type="match status" value="1"/>
</dbReference>
<dbReference type="Proteomes" id="UP000291117">
    <property type="component" value="Unassembled WGS sequence"/>
</dbReference>
<accession>A0A4V2MJP1</accession>